<dbReference type="InterPro" id="IPR036286">
    <property type="entry name" value="LexA/Signal_pep-like_sf"/>
</dbReference>
<dbReference type="AlphaFoldDB" id="A0A4P8KDB3"/>
<reference evidence="8 9" key="1">
    <citation type="submission" date="2017-10" db="EMBL/GenBank/DDBJ databases">
        <title>FDA dAtabase for Regulatory Grade micrObial Sequences (FDA-ARGOS): Supporting development and validation of Infectious Disease Dx tests.</title>
        <authorList>
            <person name="Campos J."/>
            <person name="Goldberg B."/>
            <person name="Tallon L.J."/>
            <person name="Sadzewicz L."/>
            <person name="Sengamalay N."/>
            <person name="Ott S."/>
            <person name="Godinez A."/>
            <person name="Nagaraj S."/>
            <person name="Vyas G."/>
            <person name="Aluvathingal J."/>
            <person name="Nadendla S."/>
            <person name="Geyer C."/>
            <person name="Nandy P."/>
            <person name="Hobson J."/>
            <person name="Sichtig H."/>
        </authorList>
    </citation>
    <scope>NUCLEOTIDE SEQUENCE [LARGE SCALE GENOMIC DNA]</scope>
    <source>
        <strain evidence="8 9">FDAARGOS_185</strain>
    </source>
</reference>
<comment type="catalytic activity">
    <reaction evidence="1 6">
        <text>Cleavage of hydrophobic, N-terminal signal or leader sequences from secreted and periplasmic proteins.</text>
        <dbReference type="EC" id="3.4.21.89"/>
    </reaction>
</comment>
<evidence type="ECO:0000256" key="7">
    <source>
        <dbReference type="SAM" id="MobiDB-lite"/>
    </source>
</evidence>
<accession>A0A4P8KDB3</accession>
<evidence type="ECO:0000256" key="5">
    <source>
        <dbReference type="ARBA" id="ARBA00022801"/>
    </source>
</evidence>
<keyword evidence="6" id="KW-0812">Transmembrane</keyword>
<dbReference type="CDD" id="cd06530">
    <property type="entry name" value="S26_SPase_I"/>
    <property type="match status" value="1"/>
</dbReference>
<dbReference type="GO" id="GO:0006465">
    <property type="term" value="P:signal peptide processing"/>
    <property type="evidence" value="ECO:0007669"/>
    <property type="project" value="InterPro"/>
</dbReference>
<feature type="region of interest" description="Disordered" evidence="7">
    <location>
        <begin position="1"/>
        <end position="26"/>
    </location>
</feature>
<dbReference type="EMBL" id="PDXQ01000002">
    <property type="protein sequence ID" value="TRZ28509.1"/>
    <property type="molecule type" value="Genomic_DNA"/>
</dbReference>
<keyword evidence="5 6" id="KW-0378">Hydrolase</keyword>
<dbReference type="GO" id="GO:0009003">
    <property type="term" value="F:signal peptidase activity"/>
    <property type="evidence" value="ECO:0007669"/>
    <property type="project" value="UniProtKB-EC"/>
</dbReference>
<dbReference type="InterPro" id="IPR019757">
    <property type="entry name" value="Pept_S26A_signal_pept_1_Lys-AS"/>
</dbReference>
<dbReference type="InterPro" id="IPR000223">
    <property type="entry name" value="Pept_S26A_signal_pept_1"/>
</dbReference>
<dbReference type="InterPro" id="IPR019758">
    <property type="entry name" value="Pept_S26A_signal_pept_1_CS"/>
</dbReference>
<evidence type="ECO:0000256" key="4">
    <source>
        <dbReference type="ARBA" id="ARBA00013208"/>
    </source>
</evidence>
<comment type="subcellular location">
    <subcellularLocation>
        <location evidence="2">Cell membrane</location>
        <topology evidence="2">Single-pass type II membrane protein</topology>
    </subcellularLocation>
    <subcellularLocation>
        <location evidence="6">Membrane</location>
        <topology evidence="6">Single-pass type II membrane protein</topology>
    </subcellularLocation>
</comment>
<dbReference type="GO" id="GO:0004252">
    <property type="term" value="F:serine-type endopeptidase activity"/>
    <property type="evidence" value="ECO:0007669"/>
    <property type="project" value="InterPro"/>
</dbReference>
<feature type="compositionally biased region" description="Polar residues" evidence="7">
    <location>
        <begin position="1"/>
        <end position="11"/>
    </location>
</feature>
<keyword evidence="6" id="KW-0645">Protease</keyword>
<feature type="transmembrane region" description="Helical" evidence="6">
    <location>
        <begin position="38"/>
        <end position="59"/>
    </location>
</feature>
<dbReference type="Pfam" id="PF10502">
    <property type="entry name" value="Peptidase_S26"/>
    <property type="match status" value="1"/>
</dbReference>
<evidence type="ECO:0000256" key="1">
    <source>
        <dbReference type="ARBA" id="ARBA00000677"/>
    </source>
</evidence>
<keyword evidence="6" id="KW-1133">Transmembrane helix</keyword>
<dbReference type="NCBIfam" id="TIGR02227">
    <property type="entry name" value="sigpep_I_bact"/>
    <property type="match status" value="1"/>
</dbReference>
<dbReference type="PROSITE" id="PS00760">
    <property type="entry name" value="SPASE_I_2"/>
    <property type="match status" value="1"/>
</dbReference>
<dbReference type="InterPro" id="IPR019533">
    <property type="entry name" value="Peptidase_S26"/>
</dbReference>
<evidence type="ECO:0000256" key="2">
    <source>
        <dbReference type="ARBA" id="ARBA00004401"/>
    </source>
</evidence>
<comment type="similarity">
    <text evidence="3 6">Belongs to the peptidase S26 family.</text>
</comment>
<dbReference type="RefSeq" id="WP_016179046.1">
    <property type="nucleotide sequence ID" value="NZ_CAAKNX010000128.1"/>
</dbReference>
<dbReference type="Gene3D" id="2.10.109.10">
    <property type="entry name" value="Umud Fragment, subunit A"/>
    <property type="match status" value="1"/>
</dbReference>
<dbReference type="PANTHER" id="PTHR43390:SF1">
    <property type="entry name" value="CHLOROPLAST PROCESSING PEPTIDASE"/>
    <property type="match status" value="1"/>
</dbReference>
<dbReference type="Proteomes" id="UP000316316">
    <property type="component" value="Unassembled WGS sequence"/>
</dbReference>
<keyword evidence="6" id="KW-0472">Membrane</keyword>
<organism evidence="8 9">
    <name type="scientific">Enterococcus avium</name>
    <name type="common">Streptococcus avium</name>
    <dbReference type="NCBI Taxonomy" id="33945"/>
    <lineage>
        <taxon>Bacteria</taxon>
        <taxon>Bacillati</taxon>
        <taxon>Bacillota</taxon>
        <taxon>Bacilli</taxon>
        <taxon>Lactobacillales</taxon>
        <taxon>Enterococcaceae</taxon>
        <taxon>Enterococcus</taxon>
    </lineage>
</organism>
<dbReference type="PRINTS" id="PR00727">
    <property type="entry name" value="LEADERPTASE"/>
</dbReference>
<dbReference type="GO" id="GO:0005886">
    <property type="term" value="C:plasma membrane"/>
    <property type="evidence" value="ECO:0007669"/>
    <property type="project" value="UniProtKB-SubCell"/>
</dbReference>
<evidence type="ECO:0000256" key="3">
    <source>
        <dbReference type="ARBA" id="ARBA00009370"/>
    </source>
</evidence>
<evidence type="ECO:0000256" key="6">
    <source>
        <dbReference type="RuleBase" id="RU362042"/>
    </source>
</evidence>
<sequence length="191" mass="21116">MKQNNLNQQTADLGKEQAVDSKFASTPESKKKKVKKRLILILAFLGLATLGFFHTRYIIHPVSGSSMEPTIHDGAQVVIEKTQKVQRYSVVAFSVSKEPGMFVKRIVGIPGDSILVQKQTLILDLGGKGTFQSTLRLELSESIAAELAGKTRIPPNCYFMLGDNTDVSQDSRRFGYVKKTQIEGVLKSIFP</sequence>
<name>A0A4P8KDB3_ENTAV</name>
<protein>
    <recommendedName>
        <fullName evidence="4 6">Signal peptidase I</fullName>
        <ecNumber evidence="4 6">3.4.21.89</ecNumber>
    </recommendedName>
</protein>
<evidence type="ECO:0000313" key="8">
    <source>
        <dbReference type="EMBL" id="TRZ28509.1"/>
    </source>
</evidence>
<comment type="caution">
    <text evidence="8">The sequence shown here is derived from an EMBL/GenBank/DDBJ whole genome shotgun (WGS) entry which is preliminary data.</text>
</comment>
<dbReference type="PANTHER" id="PTHR43390">
    <property type="entry name" value="SIGNAL PEPTIDASE I"/>
    <property type="match status" value="1"/>
</dbReference>
<dbReference type="SUPFAM" id="SSF51306">
    <property type="entry name" value="LexA/Signal peptidase"/>
    <property type="match status" value="1"/>
</dbReference>
<proteinExistence type="inferred from homology"/>
<dbReference type="GeneID" id="69570163"/>
<dbReference type="EC" id="3.4.21.89" evidence="4 6"/>
<evidence type="ECO:0000313" key="9">
    <source>
        <dbReference type="Proteomes" id="UP000316316"/>
    </source>
</evidence>
<gene>
    <name evidence="8" type="primary">lepB</name>
    <name evidence="8" type="ORF">AUF17_17490</name>
</gene>
<dbReference type="PROSITE" id="PS00761">
    <property type="entry name" value="SPASE_I_3"/>
    <property type="match status" value="1"/>
</dbReference>